<dbReference type="Pfam" id="PF03221">
    <property type="entry name" value="HTH_Tnp_Tc5"/>
    <property type="match status" value="1"/>
</dbReference>
<evidence type="ECO:0000256" key="1">
    <source>
        <dbReference type="ARBA" id="ARBA00023125"/>
    </source>
</evidence>
<feature type="compositionally biased region" description="Polar residues" evidence="2">
    <location>
        <begin position="26"/>
        <end position="38"/>
    </location>
</feature>
<organism evidence="4 5">
    <name type="scientific">Cronartium quercuum f. sp. fusiforme G11</name>
    <dbReference type="NCBI Taxonomy" id="708437"/>
    <lineage>
        <taxon>Eukaryota</taxon>
        <taxon>Fungi</taxon>
        <taxon>Dikarya</taxon>
        <taxon>Basidiomycota</taxon>
        <taxon>Pucciniomycotina</taxon>
        <taxon>Pucciniomycetes</taxon>
        <taxon>Pucciniales</taxon>
        <taxon>Coleosporiaceae</taxon>
        <taxon>Cronartium</taxon>
    </lineage>
</organism>
<feature type="compositionally biased region" description="Low complexity" evidence="2">
    <location>
        <begin position="121"/>
        <end position="137"/>
    </location>
</feature>
<dbReference type="PANTHER" id="PTHR19303:SF73">
    <property type="entry name" value="PROTEIN PDC2"/>
    <property type="match status" value="1"/>
</dbReference>
<feature type="compositionally biased region" description="Basic residues" evidence="2">
    <location>
        <begin position="280"/>
        <end position="292"/>
    </location>
</feature>
<keyword evidence="5" id="KW-1185">Reference proteome</keyword>
<dbReference type="GO" id="GO:0005634">
    <property type="term" value="C:nucleus"/>
    <property type="evidence" value="ECO:0007669"/>
    <property type="project" value="TreeGrafter"/>
</dbReference>
<dbReference type="SMART" id="SM00674">
    <property type="entry name" value="CENPB"/>
    <property type="match status" value="1"/>
</dbReference>
<feature type="region of interest" description="Disordered" evidence="2">
    <location>
        <begin position="19"/>
        <end position="142"/>
    </location>
</feature>
<evidence type="ECO:0000313" key="4">
    <source>
        <dbReference type="EMBL" id="KAG0147492.1"/>
    </source>
</evidence>
<dbReference type="PROSITE" id="PS51253">
    <property type="entry name" value="HTH_CENPB"/>
    <property type="match status" value="1"/>
</dbReference>
<feature type="region of interest" description="Disordered" evidence="2">
    <location>
        <begin position="279"/>
        <end position="308"/>
    </location>
</feature>
<dbReference type="EMBL" id="MU167247">
    <property type="protein sequence ID" value="KAG0147492.1"/>
    <property type="molecule type" value="Genomic_DNA"/>
</dbReference>
<name>A0A9P6NKY8_9BASI</name>
<accession>A0A9P6NKY8</accession>
<dbReference type="Proteomes" id="UP000886653">
    <property type="component" value="Unassembled WGS sequence"/>
</dbReference>
<keyword evidence="1" id="KW-0238">DNA-binding</keyword>
<sequence>MELNLAEKQCLAKILRPKYIFPGHPSSGTRQSEGTADSANKKRRISSMDPSQADQASQSYAHQQQSNHYNHQNGLNPNPQMHNLSDMRTPLNFDLSMANPMVGPSQDLGADYHQRQDSDLNSASTTSTPSTTPNTTSSKKREVATLAQKIEILTWYQLNGENQTQTAKHFDQIYPELKLSQPLISSWLKNTTTLHNQYYSTNGATSTNRRRQQKTKHVQVTEALEKWCQQAVSANMDLNGDVIREKWREFARHFRVPESNWLKLSEGWLSSFKERNGLKGFKRQGHGSRSRAARPGSAPTSTSMLNAVTPPAQPLLASHSSASQVGTPLMGPLRTSSSMLDTHSHRGSPMMGNSVNRMSTMLGQAPPSRPPSMMESHHVLDTLVQMTHMQ</sequence>
<feature type="compositionally biased region" description="Polar residues" evidence="2">
    <location>
        <begin position="74"/>
        <end position="83"/>
    </location>
</feature>
<dbReference type="GO" id="GO:0003677">
    <property type="term" value="F:DNA binding"/>
    <property type="evidence" value="ECO:0007669"/>
    <property type="project" value="UniProtKB-KW"/>
</dbReference>
<evidence type="ECO:0000313" key="5">
    <source>
        <dbReference type="Proteomes" id="UP000886653"/>
    </source>
</evidence>
<dbReference type="AlphaFoldDB" id="A0A9P6NKY8"/>
<feature type="domain" description="HTH CENPB-type" evidence="3">
    <location>
        <begin position="208"/>
        <end position="282"/>
    </location>
</feature>
<dbReference type="SUPFAM" id="SSF46689">
    <property type="entry name" value="Homeodomain-like"/>
    <property type="match status" value="1"/>
</dbReference>
<gene>
    <name evidence="4" type="ORF">CROQUDRAFT_656052</name>
</gene>
<dbReference type="InterPro" id="IPR050863">
    <property type="entry name" value="CenT-Element_Derived"/>
</dbReference>
<dbReference type="PANTHER" id="PTHR19303">
    <property type="entry name" value="TRANSPOSON"/>
    <property type="match status" value="1"/>
</dbReference>
<evidence type="ECO:0000256" key="2">
    <source>
        <dbReference type="SAM" id="MobiDB-lite"/>
    </source>
</evidence>
<dbReference type="Gene3D" id="1.10.10.60">
    <property type="entry name" value="Homeodomain-like"/>
    <property type="match status" value="1"/>
</dbReference>
<dbReference type="InterPro" id="IPR006600">
    <property type="entry name" value="HTH_CenpB_DNA-bd_dom"/>
</dbReference>
<feature type="compositionally biased region" description="Low complexity" evidence="2">
    <location>
        <begin position="47"/>
        <end position="73"/>
    </location>
</feature>
<evidence type="ECO:0000259" key="3">
    <source>
        <dbReference type="PROSITE" id="PS51253"/>
    </source>
</evidence>
<reference evidence="4" key="1">
    <citation type="submission" date="2013-11" db="EMBL/GenBank/DDBJ databases">
        <title>Genome sequence of the fusiform rust pathogen reveals effectors for host alternation and coevolution with pine.</title>
        <authorList>
            <consortium name="DOE Joint Genome Institute"/>
            <person name="Smith K."/>
            <person name="Pendleton A."/>
            <person name="Kubisiak T."/>
            <person name="Anderson C."/>
            <person name="Salamov A."/>
            <person name="Aerts A."/>
            <person name="Riley R."/>
            <person name="Clum A."/>
            <person name="Lindquist E."/>
            <person name="Ence D."/>
            <person name="Campbell M."/>
            <person name="Kronenberg Z."/>
            <person name="Feau N."/>
            <person name="Dhillon B."/>
            <person name="Hamelin R."/>
            <person name="Burleigh J."/>
            <person name="Smith J."/>
            <person name="Yandell M."/>
            <person name="Nelson C."/>
            <person name="Grigoriev I."/>
            <person name="Davis J."/>
        </authorList>
    </citation>
    <scope>NUCLEOTIDE SEQUENCE</scope>
    <source>
        <strain evidence="4">G11</strain>
    </source>
</reference>
<protein>
    <recommendedName>
        <fullName evidence="3">HTH CENPB-type domain-containing protein</fullName>
    </recommendedName>
</protein>
<dbReference type="InterPro" id="IPR009057">
    <property type="entry name" value="Homeodomain-like_sf"/>
</dbReference>
<dbReference type="OrthoDB" id="2507670at2759"/>
<proteinExistence type="predicted"/>
<comment type="caution">
    <text evidence="4">The sequence shown here is derived from an EMBL/GenBank/DDBJ whole genome shotgun (WGS) entry which is preliminary data.</text>
</comment>